<keyword evidence="5" id="KW-1185">Reference proteome</keyword>
<proteinExistence type="predicted"/>
<feature type="chain" id="PRO_5038218754" evidence="1">
    <location>
        <begin position="22"/>
        <end position="247"/>
    </location>
</feature>
<sequence>MKFAFASLLVVAAALLPAAQASMDITFTADKFARRAEEAAAPAAVAVKPPRNPEFGIFLNNKYLLHNGEGLPKPKDVKETYPECKWRRYGPQWAWLDENNVQCYLGPSYKYHAYSPAKNFDPVLSIKKGACADTANPQDFPQGVPRYTISVPYLYFNNFYDRRCKVRALVKVPQTDKEKEHWIQAWVVEHNGGNWSTESGDLGPTGPQEGIMLDTKLYPKFLNSGDKDIGVLPRKVEWFFLDINTLG</sequence>
<dbReference type="EMBL" id="LT558120">
    <property type="protein sequence ID" value="SAM81028.1"/>
    <property type="molecule type" value="Genomic_DNA"/>
</dbReference>
<dbReference type="Proteomes" id="UP000179920">
    <property type="component" value="Chromosome IV"/>
</dbReference>
<evidence type="ECO:0000313" key="2">
    <source>
        <dbReference type="EMBL" id="SAM81028.1"/>
    </source>
</evidence>
<evidence type="ECO:0000256" key="1">
    <source>
        <dbReference type="SAM" id="SignalP"/>
    </source>
</evidence>
<dbReference type="Proteomes" id="UP000658997">
    <property type="component" value="Unassembled WGS sequence"/>
</dbReference>
<dbReference type="OrthoDB" id="2546595at2759"/>
<gene>
    <name evidence="3" type="ORF">UBRO2_02675</name>
    <name evidence="2" type="ORF">UBRO_02700</name>
</gene>
<name>A0A1K0G1Q2_9BASI</name>
<feature type="signal peptide" evidence="1">
    <location>
        <begin position="1"/>
        <end position="21"/>
    </location>
</feature>
<evidence type="ECO:0000313" key="3">
    <source>
        <dbReference type="EMBL" id="SYW78660.1"/>
    </source>
</evidence>
<protein>
    <submittedName>
        <fullName evidence="2">Uncharacterized protein</fullName>
    </submittedName>
</protein>
<evidence type="ECO:0000313" key="4">
    <source>
        <dbReference type="Proteomes" id="UP000179920"/>
    </source>
</evidence>
<reference evidence="4" key="1">
    <citation type="submission" date="2016-04" db="EMBL/GenBank/DDBJ databases">
        <authorList>
            <person name="Guldener U."/>
            <person name="Guldener U."/>
        </authorList>
    </citation>
    <scope>NUCLEOTIDE SEQUENCE [LARGE SCALE GENOMIC DNA]</scope>
    <source>
        <strain evidence="4">UB2112</strain>
    </source>
</reference>
<reference evidence="2" key="2">
    <citation type="submission" date="2016-04" db="EMBL/GenBank/DDBJ databases">
        <authorList>
            <person name="Evans L.H."/>
            <person name="Alamgir A."/>
            <person name="Owens N."/>
            <person name="Weber N.D."/>
            <person name="Virtaneva K."/>
            <person name="Barbian K."/>
            <person name="Babar A."/>
            <person name="Rosenke K."/>
        </authorList>
    </citation>
    <scope>NUCLEOTIDE SEQUENCE</scope>
    <source>
        <strain evidence="2">UB2112</strain>
    </source>
</reference>
<reference evidence="3" key="3">
    <citation type="submission" date="2018-08" db="EMBL/GenBank/DDBJ databases">
        <authorList>
            <person name="Guldener U."/>
        </authorList>
    </citation>
    <scope>NUCLEOTIDE SEQUENCE</scope>
    <source>
        <strain evidence="3">UB2</strain>
    </source>
</reference>
<dbReference type="EMBL" id="ULHB01000043">
    <property type="protein sequence ID" value="SYW78660.1"/>
    <property type="molecule type" value="Genomic_DNA"/>
</dbReference>
<evidence type="ECO:0000313" key="5">
    <source>
        <dbReference type="Proteomes" id="UP000658997"/>
    </source>
</evidence>
<accession>A0A1K0G1Q2</accession>
<organism evidence="2 4">
    <name type="scientific">Ustilago bromivora</name>
    <dbReference type="NCBI Taxonomy" id="307758"/>
    <lineage>
        <taxon>Eukaryota</taxon>
        <taxon>Fungi</taxon>
        <taxon>Dikarya</taxon>
        <taxon>Basidiomycota</taxon>
        <taxon>Ustilaginomycotina</taxon>
        <taxon>Ustilaginomycetes</taxon>
        <taxon>Ustilaginales</taxon>
        <taxon>Ustilaginaceae</taxon>
        <taxon>Ustilago</taxon>
    </lineage>
</organism>
<keyword evidence="1" id="KW-0732">Signal</keyword>
<dbReference type="AlphaFoldDB" id="A0A1K0G1Q2"/>